<dbReference type="OrthoDB" id="9965305at2"/>
<evidence type="ECO:0000313" key="2">
    <source>
        <dbReference type="Proteomes" id="UP000193303"/>
    </source>
</evidence>
<proteinExistence type="predicted"/>
<dbReference type="EMBL" id="MTAB01000003">
    <property type="protein sequence ID" value="OSI24643.1"/>
    <property type="molecule type" value="Genomic_DNA"/>
</dbReference>
<comment type="caution">
    <text evidence="1">The sequence shown here is derived from an EMBL/GenBank/DDBJ whole genome shotgun (WGS) entry which is preliminary data.</text>
</comment>
<evidence type="ECO:0000313" key="1">
    <source>
        <dbReference type="EMBL" id="OSI24643.1"/>
    </source>
</evidence>
<protein>
    <submittedName>
        <fullName evidence="1">Uncharacterized protein</fullName>
    </submittedName>
</protein>
<sequence>MYETAAEEGLRFYSAVADCLAQCAAAFGGGIDVYGKCNLLDLLRWTHRAILVTRGNEENE</sequence>
<accession>A0A1X3DKE8</accession>
<name>A0A1X3DKE8_9NEIS</name>
<gene>
    <name evidence="1" type="ORF">BV912_01970</name>
</gene>
<dbReference type="Proteomes" id="UP000193303">
    <property type="component" value="Unassembled WGS sequence"/>
</dbReference>
<organism evidence="1 2">
    <name type="scientific">Neisseria dumasiana</name>
    <dbReference type="NCBI Taxonomy" id="1931275"/>
    <lineage>
        <taxon>Bacteria</taxon>
        <taxon>Pseudomonadati</taxon>
        <taxon>Pseudomonadota</taxon>
        <taxon>Betaproteobacteria</taxon>
        <taxon>Neisseriales</taxon>
        <taxon>Neisseriaceae</taxon>
        <taxon>Neisseria</taxon>
    </lineage>
</organism>
<reference evidence="2" key="1">
    <citation type="submission" date="2017-01" db="EMBL/GenBank/DDBJ databases">
        <authorList>
            <person name="Mah S.A."/>
            <person name="Swanson W.J."/>
            <person name="Moy G.W."/>
            <person name="Vacquier V.D."/>
        </authorList>
    </citation>
    <scope>NUCLEOTIDE SEQUENCE [LARGE SCALE GENOMIC DNA]</scope>
    <source>
        <strain evidence="2">124861</strain>
    </source>
</reference>
<dbReference type="RefSeq" id="WP_085358046.1">
    <property type="nucleotide sequence ID" value="NZ_MTAB01000003.1"/>
</dbReference>
<dbReference type="AlphaFoldDB" id="A0A1X3DKE8"/>